<dbReference type="InterPro" id="IPR010998">
    <property type="entry name" value="Integrase_recombinase_N"/>
</dbReference>
<dbReference type="PROSITE" id="PS51898">
    <property type="entry name" value="TYR_RECOMBINASE"/>
    <property type="match status" value="1"/>
</dbReference>
<dbReference type="InterPro" id="IPR053876">
    <property type="entry name" value="Phage_int_M"/>
</dbReference>
<dbReference type="InterPro" id="IPR013762">
    <property type="entry name" value="Integrase-like_cat_sf"/>
</dbReference>
<dbReference type="GO" id="GO:0015074">
    <property type="term" value="P:DNA integration"/>
    <property type="evidence" value="ECO:0007669"/>
    <property type="project" value="InterPro"/>
</dbReference>
<comment type="similarity">
    <text evidence="1">Belongs to the 'phage' integrase family.</text>
</comment>
<dbReference type="GO" id="GO:0006310">
    <property type="term" value="P:DNA recombination"/>
    <property type="evidence" value="ECO:0007669"/>
    <property type="project" value="UniProtKB-KW"/>
</dbReference>
<dbReference type="AlphaFoldDB" id="A0A0C5XM37"/>
<dbReference type="SUPFAM" id="SSF56349">
    <property type="entry name" value="DNA breaking-rejoining enzymes"/>
    <property type="match status" value="1"/>
</dbReference>
<protein>
    <submittedName>
        <fullName evidence="4">Phage integrase family protein</fullName>
    </submittedName>
</protein>
<evidence type="ECO:0000256" key="1">
    <source>
        <dbReference type="ARBA" id="ARBA00008857"/>
    </source>
</evidence>
<proteinExistence type="inferred from homology"/>
<dbReference type="KEGG" id="psim:KR76_16655"/>
<evidence type="ECO:0000256" key="3">
    <source>
        <dbReference type="ARBA" id="ARBA00023172"/>
    </source>
</evidence>
<sequence>MAMANLQRRENGKWRARYRDQTGKQIARHFGRKMDAQRWLDEVTTSVVTGQYVDPKAGQVTFRAYAETWRKAQVHRPSSAAHVETMLRRHAYPALGDRAMASILPSEIQAWVKRMSEGLAPSTVGVIHGIVSSVFKAAVRDRRIMANPCEGTKLPTVVRTKVKPLTTEQVDVLYDKVPDELKALVTYTAGVGPRQGEALALARDERLRLLGTNPMVKIDRQLVTTRNGKTEFGPLKTKASYRDVPLPKVVVVALNAHIATFDVGAGELLFTLNGQPITRQAFGHVWRPAAKAAGLDAETGTGMHALRHYYASLLIRHGESPKVVQARLGHATAAETLDTYSHLWPDSDDQTRAAIDSVLGTAARGFGDCVGTGDA</sequence>
<dbReference type="Gene3D" id="1.10.150.130">
    <property type="match status" value="1"/>
</dbReference>
<dbReference type="PANTHER" id="PTHR30349">
    <property type="entry name" value="PHAGE INTEGRASE-RELATED"/>
    <property type="match status" value="1"/>
</dbReference>
<dbReference type="EMBL" id="CP009896">
    <property type="protein sequence ID" value="AJR18522.1"/>
    <property type="molecule type" value="Genomic_DNA"/>
</dbReference>
<dbReference type="Pfam" id="PF22022">
    <property type="entry name" value="Phage_int_M"/>
    <property type="match status" value="1"/>
</dbReference>
<evidence type="ECO:0000256" key="2">
    <source>
        <dbReference type="ARBA" id="ARBA00023125"/>
    </source>
</evidence>
<dbReference type="Gene3D" id="1.10.443.10">
    <property type="entry name" value="Intergrase catalytic core"/>
    <property type="match status" value="1"/>
</dbReference>
<organism evidence="4 5">
    <name type="scientific">Nocardioides simplex</name>
    <name type="common">Arthrobacter simplex</name>
    <dbReference type="NCBI Taxonomy" id="2045"/>
    <lineage>
        <taxon>Bacteria</taxon>
        <taxon>Bacillati</taxon>
        <taxon>Actinomycetota</taxon>
        <taxon>Actinomycetes</taxon>
        <taxon>Propionibacteriales</taxon>
        <taxon>Nocardioidaceae</taxon>
        <taxon>Pimelobacter</taxon>
    </lineage>
</organism>
<keyword evidence="5" id="KW-1185">Reference proteome</keyword>
<dbReference type="Proteomes" id="UP000030300">
    <property type="component" value="Chromosome"/>
</dbReference>
<evidence type="ECO:0000313" key="5">
    <source>
        <dbReference type="Proteomes" id="UP000030300"/>
    </source>
</evidence>
<evidence type="ECO:0000313" key="4">
    <source>
        <dbReference type="EMBL" id="AJR18522.1"/>
    </source>
</evidence>
<dbReference type="Pfam" id="PF00589">
    <property type="entry name" value="Phage_integrase"/>
    <property type="match status" value="1"/>
</dbReference>
<dbReference type="InterPro" id="IPR050090">
    <property type="entry name" value="Tyrosine_recombinase_XerCD"/>
</dbReference>
<accession>A0A0C5XM37</accession>
<dbReference type="PROSITE" id="PS51900">
    <property type="entry name" value="CB"/>
    <property type="match status" value="1"/>
</dbReference>
<dbReference type="InterPro" id="IPR002104">
    <property type="entry name" value="Integrase_catalytic"/>
</dbReference>
<name>A0A0C5XM37_NOCSI</name>
<dbReference type="GO" id="GO:0003677">
    <property type="term" value="F:DNA binding"/>
    <property type="evidence" value="ECO:0007669"/>
    <property type="project" value="UniProtKB-UniRule"/>
</dbReference>
<keyword evidence="3" id="KW-0233">DNA recombination</keyword>
<keyword evidence="2" id="KW-0238">DNA-binding</keyword>
<dbReference type="InterPro" id="IPR044068">
    <property type="entry name" value="CB"/>
</dbReference>
<dbReference type="CDD" id="cd01189">
    <property type="entry name" value="INT_ICEBs1_C_like"/>
    <property type="match status" value="1"/>
</dbReference>
<reference evidence="4 5" key="1">
    <citation type="journal article" date="2015" name="Genome Announc.">
        <title>Complete Genome Sequence of Steroid-Transforming Nocardioides simplex VKM Ac-2033D.</title>
        <authorList>
            <person name="Shtratnikova V.Y."/>
            <person name="Schelkunov M.I."/>
            <person name="Pekov Y.A."/>
            <person name="Fokina V.V."/>
            <person name="Logacheva M.D."/>
            <person name="Sokolov S.L."/>
            <person name="Bragin E.Y."/>
            <person name="Ashapkin V.V."/>
            <person name="Donova M.V."/>
        </authorList>
    </citation>
    <scope>NUCLEOTIDE SEQUENCE [LARGE SCALE GENOMIC DNA]</scope>
    <source>
        <strain evidence="4 5">VKM Ac-2033D</strain>
    </source>
</reference>
<dbReference type="PANTHER" id="PTHR30349:SF64">
    <property type="entry name" value="PROPHAGE INTEGRASE INTD-RELATED"/>
    <property type="match status" value="1"/>
</dbReference>
<dbReference type="InterPro" id="IPR011010">
    <property type="entry name" value="DNA_brk_join_enz"/>
</dbReference>
<gene>
    <name evidence="4" type="ORF">KR76_16655</name>
</gene>
<dbReference type="STRING" id="2045.KR76_16655"/>
<dbReference type="HOGENOM" id="CLU_027562_17_5_11"/>